<keyword evidence="16" id="KW-1185">Reference proteome</keyword>
<feature type="domain" description="C2H2-type" evidence="14">
    <location>
        <begin position="257"/>
        <end position="290"/>
    </location>
</feature>
<protein>
    <recommendedName>
        <fullName evidence="14">C2H2-type domain-containing protein</fullName>
    </recommendedName>
</protein>
<evidence type="ECO:0000259" key="14">
    <source>
        <dbReference type="PROSITE" id="PS50157"/>
    </source>
</evidence>
<evidence type="ECO:0000256" key="13">
    <source>
        <dbReference type="SAM" id="Phobius"/>
    </source>
</evidence>
<dbReference type="Proteomes" id="UP000265160">
    <property type="component" value="LG4"/>
</dbReference>
<keyword evidence="13" id="KW-1133">Transmembrane helix</keyword>
<evidence type="ECO:0000256" key="6">
    <source>
        <dbReference type="ARBA" id="ARBA00022833"/>
    </source>
</evidence>
<evidence type="ECO:0000256" key="10">
    <source>
        <dbReference type="ARBA" id="ARBA00023242"/>
    </source>
</evidence>
<evidence type="ECO:0000256" key="9">
    <source>
        <dbReference type="ARBA" id="ARBA00023163"/>
    </source>
</evidence>
<keyword evidence="8" id="KW-0238">DNA-binding</keyword>
<dbReference type="PROSITE" id="PS00028">
    <property type="entry name" value="ZINC_FINGER_C2H2_1"/>
    <property type="match status" value="4"/>
</dbReference>
<keyword evidence="6" id="KW-0862">Zinc</keyword>
<evidence type="ECO:0000256" key="3">
    <source>
        <dbReference type="ARBA" id="ARBA00022723"/>
    </source>
</evidence>
<dbReference type="Pfam" id="PF00096">
    <property type="entry name" value="zf-C2H2"/>
    <property type="match status" value="4"/>
</dbReference>
<comment type="subcellular location">
    <subcellularLocation>
        <location evidence="1">Nucleus</location>
    </subcellularLocation>
</comment>
<sequence>QNDGKKKVWRRCGTAHDPKHTTSSVKHGGVIVMAWACMAASGTGTLVFIDDVTQDRSNRINLEVVSFRFRNIKYGYVLIGSDQNANISDCLMQNFPESKSVTMPSPTFHSLLVFVYLSLQDQYGARSQHSQEADKPHRTKGKKKYTCDECGKDFPWARSLKRHQLVHSGERPFSCDDCGKSFTQSGSLKTHQFLHGGVKVYSCEECGKDFLKKDSLQIHEVIHTGERPFSCDLCGKSFSWKKALKTHQLIHSGVKAYSCDQCGRAFTHSSSLRSHLVTVKVQNIGGGDKRKTTITTLVRSG</sequence>
<evidence type="ECO:0000256" key="5">
    <source>
        <dbReference type="ARBA" id="ARBA00022771"/>
    </source>
</evidence>
<dbReference type="GO" id="GO:0005634">
    <property type="term" value="C:nucleus"/>
    <property type="evidence" value="ECO:0007669"/>
    <property type="project" value="UniProtKB-SubCell"/>
</dbReference>
<name>A0A3P9D9G7_9CICH</name>
<dbReference type="Gene3D" id="3.30.160.60">
    <property type="entry name" value="Classic Zinc Finger"/>
    <property type="match status" value="5"/>
</dbReference>
<feature type="domain" description="C2H2-type" evidence="14">
    <location>
        <begin position="145"/>
        <end position="172"/>
    </location>
</feature>
<keyword evidence="3" id="KW-0479">Metal-binding</keyword>
<dbReference type="InterPro" id="IPR050331">
    <property type="entry name" value="Zinc_finger"/>
</dbReference>
<keyword evidence="4" id="KW-0677">Repeat</keyword>
<dbReference type="PANTHER" id="PTHR16515:SF49">
    <property type="entry name" value="GASTRULA ZINC FINGER PROTEIN XLCGF49.1-LIKE-RELATED"/>
    <property type="match status" value="1"/>
</dbReference>
<dbReference type="InterPro" id="IPR013087">
    <property type="entry name" value="Znf_C2H2_type"/>
</dbReference>
<dbReference type="FunFam" id="3.30.160.60:FF:000185">
    <property type="entry name" value="zinc finger protein 319"/>
    <property type="match status" value="1"/>
</dbReference>
<dbReference type="GO" id="GO:0010468">
    <property type="term" value="P:regulation of gene expression"/>
    <property type="evidence" value="ECO:0007669"/>
    <property type="project" value="TreeGrafter"/>
</dbReference>
<proteinExistence type="inferred from homology"/>
<feature type="domain" description="C2H2-type" evidence="14">
    <location>
        <begin position="173"/>
        <end position="200"/>
    </location>
</feature>
<dbReference type="PROSITE" id="PS50157">
    <property type="entry name" value="ZINC_FINGER_C2H2_2"/>
    <property type="match status" value="5"/>
</dbReference>
<keyword evidence="13" id="KW-0472">Membrane</keyword>
<keyword evidence="7" id="KW-0805">Transcription regulation</keyword>
<feature type="region of interest" description="Disordered" evidence="12">
    <location>
        <begin position="1"/>
        <end position="20"/>
    </location>
</feature>
<evidence type="ECO:0000256" key="12">
    <source>
        <dbReference type="SAM" id="MobiDB-lite"/>
    </source>
</evidence>
<dbReference type="FunFam" id="3.30.160.60:FF:002343">
    <property type="entry name" value="Zinc finger protein 33A"/>
    <property type="match status" value="1"/>
</dbReference>
<feature type="transmembrane region" description="Helical" evidence="13">
    <location>
        <begin position="28"/>
        <end position="49"/>
    </location>
</feature>
<evidence type="ECO:0000313" key="15">
    <source>
        <dbReference type="Ensembl" id="ENSMZEP00005031213.1"/>
    </source>
</evidence>
<organism evidence="15 16">
    <name type="scientific">Maylandia zebra</name>
    <name type="common">zebra mbuna</name>
    <dbReference type="NCBI Taxonomy" id="106582"/>
    <lineage>
        <taxon>Eukaryota</taxon>
        <taxon>Metazoa</taxon>
        <taxon>Chordata</taxon>
        <taxon>Craniata</taxon>
        <taxon>Vertebrata</taxon>
        <taxon>Euteleostomi</taxon>
        <taxon>Actinopterygii</taxon>
        <taxon>Neopterygii</taxon>
        <taxon>Teleostei</taxon>
        <taxon>Neoteleostei</taxon>
        <taxon>Acanthomorphata</taxon>
        <taxon>Ovalentaria</taxon>
        <taxon>Cichlomorphae</taxon>
        <taxon>Cichliformes</taxon>
        <taxon>Cichlidae</taxon>
        <taxon>African cichlids</taxon>
        <taxon>Pseudocrenilabrinae</taxon>
        <taxon>Haplochromini</taxon>
        <taxon>Maylandia</taxon>
        <taxon>Maylandia zebra complex</taxon>
    </lineage>
</organism>
<evidence type="ECO:0000256" key="11">
    <source>
        <dbReference type="PROSITE-ProRule" id="PRU00042"/>
    </source>
</evidence>
<keyword evidence="9" id="KW-0804">Transcription</keyword>
<reference evidence="15 16" key="1">
    <citation type="journal article" date="2014" name="Nature">
        <title>The genomic substrate for adaptive radiation in African cichlid fish.</title>
        <authorList>
            <person name="Brawand D."/>
            <person name="Wagner C.E."/>
            <person name="Li Y.I."/>
            <person name="Malinsky M."/>
            <person name="Keller I."/>
            <person name="Fan S."/>
            <person name="Simakov O."/>
            <person name="Ng A.Y."/>
            <person name="Lim Z.W."/>
            <person name="Bezault E."/>
            <person name="Turner-Maier J."/>
            <person name="Johnson J."/>
            <person name="Alcazar R."/>
            <person name="Noh H.J."/>
            <person name="Russell P."/>
            <person name="Aken B."/>
            <person name="Alfoldi J."/>
            <person name="Amemiya C."/>
            <person name="Azzouzi N."/>
            <person name="Baroiller J.F."/>
            <person name="Barloy-Hubler F."/>
            <person name="Berlin A."/>
            <person name="Bloomquist R."/>
            <person name="Carleton K.L."/>
            <person name="Conte M.A."/>
            <person name="D'Cotta H."/>
            <person name="Eshel O."/>
            <person name="Gaffney L."/>
            <person name="Galibert F."/>
            <person name="Gante H.F."/>
            <person name="Gnerre S."/>
            <person name="Greuter L."/>
            <person name="Guyon R."/>
            <person name="Haddad N.S."/>
            <person name="Haerty W."/>
            <person name="Harris R.M."/>
            <person name="Hofmann H.A."/>
            <person name="Hourlier T."/>
            <person name="Hulata G."/>
            <person name="Jaffe D.B."/>
            <person name="Lara M."/>
            <person name="Lee A.P."/>
            <person name="MacCallum I."/>
            <person name="Mwaiko S."/>
            <person name="Nikaido M."/>
            <person name="Nishihara H."/>
            <person name="Ozouf-Costaz C."/>
            <person name="Penman D.J."/>
            <person name="Przybylski D."/>
            <person name="Rakotomanga M."/>
            <person name="Renn S.C.P."/>
            <person name="Ribeiro F.J."/>
            <person name="Ron M."/>
            <person name="Salzburger W."/>
            <person name="Sanchez-Pulido L."/>
            <person name="Santos M.E."/>
            <person name="Searle S."/>
            <person name="Sharpe T."/>
            <person name="Swofford R."/>
            <person name="Tan F.J."/>
            <person name="Williams L."/>
            <person name="Young S."/>
            <person name="Yin S."/>
            <person name="Okada N."/>
            <person name="Kocher T.D."/>
            <person name="Miska E.A."/>
            <person name="Lander E.S."/>
            <person name="Venkatesh B."/>
            <person name="Fernald R.D."/>
            <person name="Meyer A."/>
            <person name="Ponting C.P."/>
            <person name="Streelman J.T."/>
            <person name="Lindblad-Toh K."/>
            <person name="Seehausen O."/>
            <person name="Di Palma F."/>
        </authorList>
    </citation>
    <scope>NUCLEOTIDE SEQUENCE</scope>
</reference>
<dbReference type="AlphaFoldDB" id="A0A3P9D9G7"/>
<comment type="similarity">
    <text evidence="2">Belongs to the krueppel C2H2-type zinc-finger protein family.</text>
</comment>
<dbReference type="GO" id="GO:0008270">
    <property type="term" value="F:zinc ion binding"/>
    <property type="evidence" value="ECO:0007669"/>
    <property type="project" value="UniProtKB-KW"/>
</dbReference>
<dbReference type="SUPFAM" id="SSF57667">
    <property type="entry name" value="beta-beta-alpha zinc fingers"/>
    <property type="match status" value="3"/>
</dbReference>
<reference evidence="15" key="2">
    <citation type="submission" date="2025-08" db="UniProtKB">
        <authorList>
            <consortium name="Ensembl"/>
        </authorList>
    </citation>
    <scope>IDENTIFICATION</scope>
</reference>
<accession>A0A3P9D9G7</accession>
<evidence type="ECO:0000256" key="8">
    <source>
        <dbReference type="ARBA" id="ARBA00023125"/>
    </source>
</evidence>
<evidence type="ECO:0000256" key="4">
    <source>
        <dbReference type="ARBA" id="ARBA00022737"/>
    </source>
</evidence>
<evidence type="ECO:0000256" key="7">
    <source>
        <dbReference type="ARBA" id="ARBA00023015"/>
    </source>
</evidence>
<feature type="domain" description="C2H2-type" evidence="14">
    <location>
        <begin position="229"/>
        <end position="256"/>
    </location>
</feature>
<keyword evidence="13" id="KW-0812">Transmembrane</keyword>
<dbReference type="FunFam" id="3.30.160.60:FF:002005">
    <property type="entry name" value="Zinc finger protein 200"/>
    <property type="match status" value="1"/>
</dbReference>
<dbReference type="PANTHER" id="PTHR16515">
    <property type="entry name" value="PR DOMAIN ZINC FINGER PROTEIN"/>
    <property type="match status" value="1"/>
</dbReference>
<reference evidence="15" key="3">
    <citation type="submission" date="2025-09" db="UniProtKB">
        <authorList>
            <consortium name="Ensembl"/>
        </authorList>
    </citation>
    <scope>IDENTIFICATION</scope>
</reference>
<dbReference type="GeneTree" id="ENSGT01150000286952"/>
<dbReference type="InterPro" id="IPR036236">
    <property type="entry name" value="Znf_C2H2_sf"/>
</dbReference>
<feature type="domain" description="C2H2-type" evidence="14">
    <location>
        <begin position="201"/>
        <end position="228"/>
    </location>
</feature>
<dbReference type="FunFam" id="3.30.160.60:FF:000151">
    <property type="entry name" value="Zinc finger and SCAN domain-containing 21"/>
    <property type="match status" value="1"/>
</dbReference>
<dbReference type="GO" id="GO:0003677">
    <property type="term" value="F:DNA binding"/>
    <property type="evidence" value="ECO:0007669"/>
    <property type="project" value="UniProtKB-KW"/>
</dbReference>
<dbReference type="Ensembl" id="ENSMZET00005032220.1">
    <property type="protein sequence ID" value="ENSMZEP00005031213.1"/>
    <property type="gene ID" value="ENSMZEG00005023275.1"/>
</dbReference>
<dbReference type="Gene3D" id="3.30.420.10">
    <property type="entry name" value="Ribonuclease H-like superfamily/Ribonuclease H"/>
    <property type="match status" value="1"/>
</dbReference>
<evidence type="ECO:0000313" key="16">
    <source>
        <dbReference type="Proteomes" id="UP000265160"/>
    </source>
</evidence>
<dbReference type="InterPro" id="IPR036397">
    <property type="entry name" value="RNaseH_sf"/>
</dbReference>
<dbReference type="FunFam" id="3.30.160.60:FF:000646">
    <property type="entry name" value="Myeloid zinc finger 1"/>
    <property type="match status" value="1"/>
</dbReference>
<keyword evidence="5 11" id="KW-0863">Zinc-finger</keyword>
<dbReference type="SMART" id="SM00355">
    <property type="entry name" value="ZnF_C2H2"/>
    <property type="match status" value="5"/>
</dbReference>
<evidence type="ECO:0000256" key="1">
    <source>
        <dbReference type="ARBA" id="ARBA00004123"/>
    </source>
</evidence>
<keyword evidence="10" id="KW-0539">Nucleus</keyword>
<evidence type="ECO:0000256" key="2">
    <source>
        <dbReference type="ARBA" id="ARBA00006991"/>
    </source>
</evidence>